<evidence type="ECO:0000256" key="4">
    <source>
        <dbReference type="ARBA" id="ARBA00023163"/>
    </source>
</evidence>
<dbReference type="OMA" id="YNANEIG"/>
<keyword evidence="3" id="KW-0238">DNA-binding</keyword>
<accession>A0A0R0KP29</accession>
<dbReference type="GO" id="GO:0005634">
    <property type="term" value="C:nucleus"/>
    <property type="evidence" value="ECO:0007669"/>
    <property type="project" value="UniProtKB-SubCell"/>
</dbReference>
<comment type="similarity">
    <text evidence="6">Belongs to the AP2/ERF transcription factor family. ERF subfamily.</text>
</comment>
<evidence type="ECO:0000256" key="6">
    <source>
        <dbReference type="ARBA" id="ARBA00024343"/>
    </source>
</evidence>
<dbReference type="GO" id="GO:0009873">
    <property type="term" value="P:ethylene-activated signaling pathway"/>
    <property type="evidence" value="ECO:0007669"/>
    <property type="project" value="InterPro"/>
</dbReference>
<dbReference type="GO" id="GO:0003700">
    <property type="term" value="F:DNA-binding transcription factor activity"/>
    <property type="evidence" value="ECO:0007669"/>
    <property type="project" value="InterPro"/>
</dbReference>
<proteinExistence type="inferred from homology"/>
<dbReference type="FunCoup" id="A0A0R0KP29">
    <property type="interactions" value="10"/>
</dbReference>
<keyword evidence="5" id="KW-0539">Nucleus</keyword>
<dbReference type="InterPro" id="IPR036955">
    <property type="entry name" value="AP2/ERF_dom_sf"/>
</dbReference>
<dbReference type="SUPFAM" id="SSF54171">
    <property type="entry name" value="DNA-binding domain"/>
    <property type="match status" value="1"/>
</dbReference>
<evidence type="ECO:0000313" key="8">
    <source>
        <dbReference type="EMBL" id="KRH66523.1"/>
    </source>
</evidence>
<name>A0A0R0KP29_SOYBN</name>
<feature type="domain" description="AP2/ERF" evidence="7">
    <location>
        <begin position="75"/>
        <end position="149"/>
    </location>
</feature>
<dbReference type="Gramene" id="KRH66523">
    <property type="protein sequence ID" value="KRH66523"/>
    <property type="gene ID" value="GLYMA_03G111800"/>
</dbReference>
<dbReference type="InterPro" id="IPR001471">
    <property type="entry name" value="AP2/ERF_dom"/>
</dbReference>
<dbReference type="Proteomes" id="UP000008827">
    <property type="component" value="Chromosome 3"/>
</dbReference>
<keyword evidence="2" id="KW-0805">Transcription regulation</keyword>
<dbReference type="PANTHER" id="PTHR31190:SF449">
    <property type="entry name" value="AP2_ERF DOMAIN-CONTAINING PROTEIN"/>
    <property type="match status" value="1"/>
</dbReference>
<sequence length="168" mass="18571">MNTLDDIELPITTSFNDASALVPPTTAMFGWNSNFRNVFLVENWAELPLKEDNVEDMVIYGVLHEAATTGWLPANANGVSNVGITVKMETKSQNSDNSVARGTHAPPRRGREISVRVGLGTYKTVENAALSYDRVAFKIHGSKTKLNFSHLIGLDYHIEPIRVNLKKC</sequence>
<keyword evidence="4" id="KW-0804">Transcription</keyword>
<comment type="subcellular location">
    <subcellularLocation>
        <location evidence="1">Nucleus</location>
    </subcellularLocation>
</comment>
<dbReference type="EnsemblPlants" id="KRH66523">
    <property type="protein sequence ID" value="KRH66523"/>
    <property type="gene ID" value="GLYMA_03G111800"/>
</dbReference>
<organism evidence="8">
    <name type="scientific">Glycine max</name>
    <name type="common">Soybean</name>
    <name type="synonym">Glycine hispida</name>
    <dbReference type="NCBI Taxonomy" id="3847"/>
    <lineage>
        <taxon>Eukaryota</taxon>
        <taxon>Viridiplantae</taxon>
        <taxon>Streptophyta</taxon>
        <taxon>Embryophyta</taxon>
        <taxon>Tracheophyta</taxon>
        <taxon>Spermatophyta</taxon>
        <taxon>Magnoliopsida</taxon>
        <taxon>eudicotyledons</taxon>
        <taxon>Gunneridae</taxon>
        <taxon>Pentapetalae</taxon>
        <taxon>rosids</taxon>
        <taxon>fabids</taxon>
        <taxon>Fabales</taxon>
        <taxon>Fabaceae</taxon>
        <taxon>Papilionoideae</taxon>
        <taxon>50 kb inversion clade</taxon>
        <taxon>NPAAA clade</taxon>
        <taxon>indigoferoid/millettioid clade</taxon>
        <taxon>Phaseoleae</taxon>
        <taxon>Glycine</taxon>
        <taxon>Glycine subgen. Soja</taxon>
    </lineage>
</organism>
<keyword evidence="10" id="KW-1185">Reference proteome</keyword>
<dbReference type="InParanoid" id="A0A0R0KP29"/>
<dbReference type="InterPro" id="IPR016177">
    <property type="entry name" value="DNA-bd_dom_sf"/>
</dbReference>
<dbReference type="PANTHER" id="PTHR31190">
    <property type="entry name" value="DNA-BINDING DOMAIN"/>
    <property type="match status" value="1"/>
</dbReference>
<reference evidence="8 9" key="1">
    <citation type="journal article" date="2010" name="Nature">
        <title>Genome sequence of the palaeopolyploid soybean.</title>
        <authorList>
            <person name="Schmutz J."/>
            <person name="Cannon S.B."/>
            <person name="Schlueter J."/>
            <person name="Ma J."/>
            <person name="Mitros T."/>
            <person name="Nelson W."/>
            <person name="Hyten D.L."/>
            <person name="Song Q."/>
            <person name="Thelen J.J."/>
            <person name="Cheng J."/>
            <person name="Xu D."/>
            <person name="Hellsten U."/>
            <person name="May G.D."/>
            <person name="Yu Y."/>
            <person name="Sakurai T."/>
            <person name="Umezawa T."/>
            <person name="Bhattacharyya M.K."/>
            <person name="Sandhu D."/>
            <person name="Valliyodan B."/>
            <person name="Lindquist E."/>
            <person name="Peto M."/>
            <person name="Grant D."/>
            <person name="Shu S."/>
            <person name="Goodstein D."/>
            <person name="Barry K."/>
            <person name="Futrell-Griggs M."/>
            <person name="Abernathy B."/>
            <person name="Du J."/>
            <person name="Tian Z."/>
            <person name="Zhu L."/>
            <person name="Gill N."/>
            <person name="Joshi T."/>
            <person name="Libault M."/>
            <person name="Sethuraman A."/>
            <person name="Zhang X.-C."/>
            <person name="Shinozaki K."/>
            <person name="Nguyen H.T."/>
            <person name="Wing R.A."/>
            <person name="Cregan P."/>
            <person name="Specht J."/>
            <person name="Grimwood J."/>
            <person name="Rokhsar D."/>
            <person name="Stacey G."/>
            <person name="Shoemaker R.C."/>
            <person name="Jackson S.A."/>
        </authorList>
    </citation>
    <scope>NUCLEOTIDE SEQUENCE</scope>
    <source>
        <strain evidence="9">cv. Williams 82</strain>
        <tissue evidence="8">Callus</tissue>
    </source>
</reference>
<evidence type="ECO:0000259" key="7">
    <source>
        <dbReference type="PROSITE" id="PS51032"/>
    </source>
</evidence>
<dbReference type="SMART" id="SM00380">
    <property type="entry name" value="AP2"/>
    <property type="match status" value="1"/>
</dbReference>
<dbReference type="PROSITE" id="PS51032">
    <property type="entry name" value="AP2_ERF"/>
    <property type="match status" value="1"/>
</dbReference>
<dbReference type="EMBL" id="CM000836">
    <property type="protein sequence ID" value="KRH66523.1"/>
    <property type="molecule type" value="Genomic_DNA"/>
</dbReference>
<evidence type="ECO:0000256" key="1">
    <source>
        <dbReference type="ARBA" id="ARBA00004123"/>
    </source>
</evidence>
<evidence type="ECO:0000256" key="5">
    <source>
        <dbReference type="ARBA" id="ARBA00023242"/>
    </source>
</evidence>
<dbReference type="Gene3D" id="3.30.730.10">
    <property type="entry name" value="AP2/ERF domain"/>
    <property type="match status" value="1"/>
</dbReference>
<reference evidence="8" key="3">
    <citation type="submission" date="2018-07" db="EMBL/GenBank/DDBJ databases">
        <title>WGS assembly of Glycine max.</title>
        <authorList>
            <person name="Schmutz J."/>
            <person name="Cannon S."/>
            <person name="Schlueter J."/>
            <person name="Ma J."/>
            <person name="Mitros T."/>
            <person name="Nelson W."/>
            <person name="Hyten D."/>
            <person name="Song Q."/>
            <person name="Thelen J."/>
            <person name="Cheng J."/>
            <person name="Xu D."/>
            <person name="Hellsten U."/>
            <person name="May G."/>
            <person name="Yu Y."/>
            <person name="Sakurai T."/>
            <person name="Umezawa T."/>
            <person name="Bhattacharyya M."/>
            <person name="Sandhu D."/>
            <person name="Valliyodan B."/>
            <person name="Lindquist E."/>
            <person name="Peto M."/>
            <person name="Grant D."/>
            <person name="Shu S."/>
            <person name="Goodstein D."/>
            <person name="Barry K."/>
            <person name="Futrell-Griggs M."/>
            <person name="Abernathy B."/>
            <person name="Du J."/>
            <person name="Tian Z."/>
            <person name="Zhu L."/>
            <person name="Gill N."/>
            <person name="Joshi T."/>
            <person name="Libault M."/>
            <person name="Sethuraman A."/>
            <person name="Zhang X."/>
            <person name="Shinozaki K."/>
            <person name="Nguyen H."/>
            <person name="Wing R."/>
            <person name="Cregan P."/>
            <person name="Specht J."/>
            <person name="Grimwood J."/>
            <person name="Rokhsar D."/>
            <person name="Stacey G."/>
            <person name="Shoemaker R."/>
            <person name="Jackson S."/>
        </authorList>
    </citation>
    <scope>NUCLEOTIDE SEQUENCE</scope>
    <source>
        <tissue evidence="8">Callus</tissue>
    </source>
</reference>
<reference evidence="9" key="2">
    <citation type="submission" date="2018-02" db="UniProtKB">
        <authorList>
            <consortium name="EnsemblPlants"/>
        </authorList>
    </citation>
    <scope>IDENTIFICATION</scope>
    <source>
        <strain evidence="9">Williams 82</strain>
    </source>
</reference>
<protein>
    <recommendedName>
        <fullName evidence="7">AP2/ERF domain-containing protein</fullName>
    </recommendedName>
</protein>
<evidence type="ECO:0000313" key="9">
    <source>
        <dbReference type="EnsemblPlants" id="KRH66523"/>
    </source>
</evidence>
<evidence type="ECO:0000256" key="3">
    <source>
        <dbReference type="ARBA" id="ARBA00023125"/>
    </source>
</evidence>
<dbReference type="InterPro" id="IPR044808">
    <property type="entry name" value="ERF_plant"/>
</dbReference>
<evidence type="ECO:0000313" key="10">
    <source>
        <dbReference type="Proteomes" id="UP000008827"/>
    </source>
</evidence>
<dbReference type="AlphaFoldDB" id="A0A0R0KP29"/>
<dbReference type="GO" id="GO:0003677">
    <property type="term" value="F:DNA binding"/>
    <property type="evidence" value="ECO:0007669"/>
    <property type="project" value="UniProtKB-KW"/>
</dbReference>
<evidence type="ECO:0000256" key="2">
    <source>
        <dbReference type="ARBA" id="ARBA00023015"/>
    </source>
</evidence>
<gene>
    <name evidence="8" type="ORF">GLYMA_03G111800</name>
</gene>